<dbReference type="OrthoDB" id="9784707at2"/>
<reference evidence="2 3" key="1">
    <citation type="submission" date="2014-02" db="EMBL/GenBank/DDBJ databases">
        <title>Draft genome sequence of Lysinibacillus manganicus DSM 26584T.</title>
        <authorList>
            <person name="Zhang F."/>
            <person name="Wang G."/>
            <person name="Zhang L."/>
        </authorList>
    </citation>
    <scope>NUCLEOTIDE SEQUENCE [LARGE SCALE GENOMIC DNA]</scope>
    <source>
        <strain evidence="2 3">DSM 26584</strain>
    </source>
</reference>
<dbReference type="PANTHER" id="PTHR43441:SF12">
    <property type="entry name" value="RIBOSOMAL N-ACETYLTRANSFERASE YDAF-RELATED"/>
    <property type="match status" value="1"/>
</dbReference>
<evidence type="ECO:0000259" key="1">
    <source>
        <dbReference type="PROSITE" id="PS51186"/>
    </source>
</evidence>
<dbReference type="InterPro" id="IPR051908">
    <property type="entry name" value="Ribosomal_N-acetyltransferase"/>
</dbReference>
<name>A0A0A3I1P7_9BACL</name>
<keyword evidence="3" id="KW-1185">Reference proteome</keyword>
<dbReference type="eggNOG" id="COG1670">
    <property type="taxonomic scope" value="Bacteria"/>
</dbReference>
<accession>A0A0A3I1P7</accession>
<dbReference type="Proteomes" id="UP000030416">
    <property type="component" value="Unassembled WGS sequence"/>
</dbReference>
<dbReference type="SUPFAM" id="SSF55729">
    <property type="entry name" value="Acyl-CoA N-acyltransferases (Nat)"/>
    <property type="match status" value="1"/>
</dbReference>
<dbReference type="GO" id="GO:1990189">
    <property type="term" value="F:protein N-terminal-serine acetyltransferase activity"/>
    <property type="evidence" value="ECO:0007669"/>
    <property type="project" value="TreeGrafter"/>
</dbReference>
<protein>
    <submittedName>
        <fullName evidence="2">Alanine acetyltransferase</fullName>
    </submittedName>
</protein>
<dbReference type="RefSeq" id="WP_036188387.1">
    <property type="nucleotide sequence ID" value="NZ_AVDA01000019.1"/>
</dbReference>
<dbReference type="GO" id="GO:0005737">
    <property type="term" value="C:cytoplasm"/>
    <property type="evidence" value="ECO:0007669"/>
    <property type="project" value="TreeGrafter"/>
</dbReference>
<dbReference type="STRING" id="1384049.CD29_15165"/>
<evidence type="ECO:0000313" key="3">
    <source>
        <dbReference type="Proteomes" id="UP000030416"/>
    </source>
</evidence>
<keyword evidence="2" id="KW-0808">Transferase</keyword>
<sequence>MFTYKINEDTELRLLEVRHAEALFALTDESRSYLKEWLPWLDFTQTVNDSKQYIEGTLKQFSSNNGFQAGIWYKGELAGVIGLHSINWANQSTSIGYWLGKKFQGNGFMTIACKALVDYCFSELKLNRIEIRVATENVKSQKIPQRIGFQKEGCIRNAEWLYDKFVDHYVFGLLREEYNNKELLSE</sequence>
<dbReference type="InterPro" id="IPR016181">
    <property type="entry name" value="Acyl_CoA_acyltransferase"/>
</dbReference>
<dbReference type="Pfam" id="PF13302">
    <property type="entry name" value="Acetyltransf_3"/>
    <property type="match status" value="1"/>
</dbReference>
<dbReference type="Gene3D" id="3.40.630.30">
    <property type="match status" value="1"/>
</dbReference>
<comment type="caution">
    <text evidence="2">The sequence shown here is derived from an EMBL/GenBank/DDBJ whole genome shotgun (WGS) entry which is preliminary data.</text>
</comment>
<dbReference type="PROSITE" id="PS51186">
    <property type="entry name" value="GNAT"/>
    <property type="match status" value="1"/>
</dbReference>
<dbReference type="EMBL" id="JPVN01000019">
    <property type="protein sequence ID" value="KGR77405.1"/>
    <property type="molecule type" value="Genomic_DNA"/>
</dbReference>
<gene>
    <name evidence="2" type="ORF">CD29_15165</name>
</gene>
<feature type="domain" description="N-acetyltransferase" evidence="1">
    <location>
        <begin position="10"/>
        <end position="176"/>
    </location>
</feature>
<proteinExistence type="predicted"/>
<evidence type="ECO:0000313" key="2">
    <source>
        <dbReference type="EMBL" id="KGR77405.1"/>
    </source>
</evidence>
<dbReference type="InterPro" id="IPR000182">
    <property type="entry name" value="GNAT_dom"/>
</dbReference>
<dbReference type="AlphaFoldDB" id="A0A0A3I1P7"/>
<dbReference type="GO" id="GO:0008999">
    <property type="term" value="F:protein-N-terminal-alanine acetyltransferase activity"/>
    <property type="evidence" value="ECO:0007669"/>
    <property type="project" value="TreeGrafter"/>
</dbReference>
<dbReference type="PANTHER" id="PTHR43441">
    <property type="entry name" value="RIBOSOMAL-PROTEIN-SERINE ACETYLTRANSFERASE"/>
    <property type="match status" value="1"/>
</dbReference>
<organism evidence="2 3">
    <name type="scientific">Ureibacillus manganicus DSM 26584</name>
    <dbReference type="NCBI Taxonomy" id="1384049"/>
    <lineage>
        <taxon>Bacteria</taxon>
        <taxon>Bacillati</taxon>
        <taxon>Bacillota</taxon>
        <taxon>Bacilli</taxon>
        <taxon>Bacillales</taxon>
        <taxon>Caryophanaceae</taxon>
        <taxon>Ureibacillus</taxon>
    </lineage>
</organism>